<dbReference type="SUPFAM" id="SSF52200">
    <property type="entry name" value="Toll/Interleukin receptor TIR domain"/>
    <property type="match status" value="1"/>
</dbReference>
<dbReference type="SUPFAM" id="SSF48452">
    <property type="entry name" value="TPR-like"/>
    <property type="match status" value="1"/>
</dbReference>
<dbReference type="Gene3D" id="3.40.50.10140">
    <property type="entry name" value="Toll/interleukin-1 receptor homology (TIR) domain"/>
    <property type="match status" value="1"/>
</dbReference>
<dbReference type="InterPro" id="IPR007111">
    <property type="entry name" value="NACHT_NTPase"/>
</dbReference>
<evidence type="ECO:0000313" key="2">
    <source>
        <dbReference type="EMBL" id="PJG53331.1"/>
    </source>
</evidence>
<protein>
    <recommendedName>
        <fullName evidence="1">NACHT domain-containing protein</fullName>
    </recommendedName>
</protein>
<name>A0A2M8R679_9BRAD</name>
<dbReference type="Pfam" id="PF13676">
    <property type="entry name" value="TIR_2"/>
    <property type="match status" value="1"/>
</dbReference>
<accession>A0A2M8R679</accession>
<evidence type="ECO:0000259" key="1">
    <source>
        <dbReference type="PROSITE" id="PS50837"/>
    </source>
</evidence>
<dbReference type="InterPro" id="IPR011990">
    <property type="entry name" value="TPR-like_helical_dom_sf"/>
</dbReference>
<dbReference type="RefSeq" id="WP_100233707.1">
    <property type="nucleotide sequence ID" value="NZ_PGVG01000017.1"/>
</dbReference>
<dbReference type="Gene3D" id="3.40.50.300">
    <property type="entry name" value="P-loop containing nucleotide triphosphate hydrolases"/>
    <property type="match status" value="1"/>
</dbReference>
<organism evidence="2 3">
    <name type="scientific">Bradyrhizobium forestalis</name>
    <dbReference type="NCBI Taxonomy" id="1419263"/>
    <lineage>
        <taxon>Bacteria</taxon>
        <taxon>Pseudomonadati</taxon>
        <taxon>Pseudomonadota</taxon>
        <taxon>Alphaproteobacteria</taxon>
        <taxon>Hyphomicrobiales</taxon>
        <taxon>Nitrobacteraceae</taxon>
        <taxon>Bradyrhizobium</taxon>
    </lineage>
</organism>
<dbReference type="CDD" id="cd00267">
    <property type="entry name" value="ABC_ATPase"/>
    <property type="match status" value="1"/>
</dbReference>
<gene>
    <name evidence="2" type="ORF">CVM73_20710</name>
</gene>
<dbReference type="EMBL" id="PGVG01000017">
    <property type="protein sequence ID" value="PJG53331.1"/>
    <property type="molecule type" value="Genomic_DNA"/>
</dbReference>
<dbReference type="Pfam" id="PF05729">
    <property type="entry name" value="NACHT"/>
    <property type="match status" value="1"/>
</dbReference>
<dbReference type="PROSITE" id="PS50837">
    <property type="entry name" value="NACHT"/>
    <property type="match status" value="1"/>
</dbReference>
<dbReference type="InterPro" id="IPR000157">
    <property type="entry name" value="TIR_dom"/>
</dbReference>
<dbReference type="OrthoDB" id="5379188at2"/>
<dbReference type="InterPro" id="IPR027417">
    <property type="entry name" value="P-loop_NTPase"/>
</dbReference>
<reference evidence="2 3" key="1">
    <citation type="submission" date="2017-11" db="EMBL/GenBank/DDBJ databases">
        <title>Bradyrhizobium forestalis sp. nov., an efficient nitrogen-fixing bacterium isolated from nodules of forest legume species in the Amazon.</title>
        <authorList>
            <person name="Costa E.M."/>
            <person name="Guimaraes A."/>
            <person name="Carvalho T.S."/>
            <person name="Rodrigues T.L."/>
            <person name="Ribeiro P.R.A."/>
            <person name="Lebbe L."/>
            <person name="Willems A."/>
            <person name="Moreira F.M.S."/>
        </authorList>
    </citation>
    <scope>NUCLEOTIDE SEQUENCE [LARGE SCALE GENOMIC DNA]</scope>
    <source>
        <strain evidence="2 3">INPA54B</strain>
    </source>
</reference>
<dbReference type="SUPFAM" id="SSF52540">
    <property type="entry name" value="P-loop containing nucleoside triphosphate hydrolases"/>
    <property type="match status" value="1"/>
</dbReference>
<evidence type="ECO:0000313" key="3">
    <source>
        <dbReference type="Proteomes" id="UP000231194"/>
    </source>
</evidence>
<keyword evidence="3" id="KW-1185">Reference proteome</keyword>
<sequence>MSYVFISHASPDKPRIKPIIVALRKAGLQVWLDNPVAAGFSASEVESFHRIRAGGRWEDEIDEAKKQAACILVCWSSHAVTDGVVSGKERITWLEEAGYARAEQKLLACTIDEVSPTALPGTHSAQQMPCLDPAMGAERWNAAMTTVIADIGAMIARYEGEREAAASISMYIEGLESFCGKSTYTLGDSLSSDAKQLYVDIDAGQTTIQAMSLRARGDKSSDSPPVALARELLADVIDKDGAAVLCGGAGTGKSTLIRRFALLAWSDPAAVGLSCQRLPFLVRLRHIAVASGETFEQKIRNAFISARDFTLLKPMPDDFLTSWPKAAKVSALLLFDGLDEVPSADRRRVLTFLEQLRKQFPAASMVITTRDADLLRNTIFASADACSCLTLYQLSPSQAADIARALLSEAELQRFFQERDRGRSFAFDTALGVRMAAAIIRRDRKLPDTRGELYELLIRQSFGDATEGPIEIPDVLVNDEGILRVLGSIAASQFDVSIHSAPIVSEAVADALQELRSDMPPPLARGAANEVLGWLRTRGGVMTSVEPVAWSHETCREFLAARWITQRFKPEDSVILDLTARACHEPRLRSVVLFAFSIWASSPPYRDDQQRCDLAETLSSFFCKSPEPTEKPSLLQRLFRMRSATERSPEPAISAAATLLLAEIFAELRPGSTQAVKSIIDRLSRLHSDFIGYFDEPRGRCAGDEGVVRCLRRWADHPPLMEALQPIADRYERLFRQFDLPKSGVVHFLLLAGRSSVVLDQFIEPGRLLPPADLADGLRGCVAAEGPHGPTALKLARRLLSGQHSPLEPLRARPGARFVFGSEAKFEKDHRWIAPEGRGAEADDRYNAALQAVTTLLDAGFEEEVAARLASDEVSEDFFSACIGGKKTRGLALRYAADPSLSVGKRAFAISVLLAAKIAPPLNTDEIIEVLGDAERDPAHTKWASRVKSAFCEENRLFDDMHASCTLLAAAEPANAGAWFDLGWCSLQRDVYEESLVALERAAAEGQDPRQVHYFRGLALYHLDRPAEATLAFDEAALAGNDELRMWEARLKAKHLASWYAAVAADVDVLYENESQDELFVRHWRAISYCIAGRYAEALQLFTVLRAEPYEPFQADFYHVIALIGAGDYEKAGTLIDSSERWSDQWKDVLRFTLAAARGDANASLVKSTDLHIAETSSNDELEAGFWLCAALDDVEGASRCVDLAAARGDARMLSTILADRSTIFSVLTKPWCGDVVERALKGLSYPAEPLSGAEIIALRTEVSKFKKVQLLSPEIKELLHLLEKSKVDQEQAMEALVRGGLDQTRQLLTTGTCDNATIGSLWRNLGQREFLRLIHCLAVVVTHSDASKRPITMSVRKTLFQQGMMCRLRSIETHEEEHSLAEELMAQHGKETPTVVMIRLGKTDHMFALCNFKFSSQDPFDLKYSGPLPLYISYGGGSPLREQILDPFKVQVMVCNDLEFIKAMKEGVRPALPLEYRYVDRLPEFFGREVQYG</sequence>
<feature type="domain" description="NACHT" evidence="1">
    <location>
        <begin position="241"/>
        <end position="370"/>
    </location>
</feature>
<dbReference type="Gene3D" id="1.25.40.10">
    <property type="entry name" value="Tetratricopeptide repeat domain"/>
    <property type="match status" value="1"/>
</dbReference>
<dbReference type="Proteomes" id="UP000231194">
    <property type="component" value="Unassembled WGS sequence"/>
</dbReference>
<dbReference type="GO" id="GO:0007165">
    <property type="term" value="P:signal transduction"/>
    <property type="evidence" value="ECO:0007669"/>
    <property type="project" value="InterPro"/>
</dbReference>
<comment type="caution">
    <text evidence="2">The sequence shown here is derived from an EMBL/GenBank/DDBJ whole genome shotgun (WGS) entry which is preliminary data.</text>
</comment>
<dbReference type="InterPro" id="IPR035897">
    <property type="entry name" value="Toll_tir_struct_dom_sf"/>
</dbReference>
<proteinExistence type="predicted"/>